<gene>
    <name evidence="1" type="ORF">B0I31_103582</name>
</gene>
<protein>
    <submittedName>
        <fullName evidence="1">Uncharacterized protein</fullName>
    </submittedName>
</protein>
<dbReference type="Proteomes" id="UP000241118">
    <property type="component" value="Unassembled WGS sequence"/>
</dbReference>
<dbReference type="AlphaFoldDB" id="A0A2P8IED9"/>
<comment type="caution">
    <text evidence="1">The sequence shown here is derived from an EMBL/GenBank/DDBJ whole genome shotgun (WGS) entry which is preliminary data.</text>
</comment>
<sequence length="140" mass="14998">MTEPMVRWTSGPDRLADVVVREVSGVDGDPTAELLRDNPFAALAVAASADRLVVRTELGQVVELTPAATEARCLDVQAVVVSAVQSLYAWHVARLDLSALRPRGLPVWCAEHRARRSAVACGWLRVVVLDAQSSSDAVGL</sequence>
<reference evidence="1 2" key="1">
    <citation type="submission" date="2018-03" db="EMBL/GenBank/DDBJ databases">
        <title>Genomic Encyclopedia of Type Strains, Phase III (KMG-III): the genomes of soil and plant-associated and newly described type strains.</title>
        <authorList>
            <person name="Whitman W."/>
        </authorList>
    </citation>
    <scope>NUCLEOTIDE SEQUENCE [LARGE SCALE GENOMIC DNA]</scope>
    <source>
        <strain evidence="1 2">CGMCC 4.7097</strain>
    </source>
</reference>
<name>A0A2P8IED9_SACCR</name>
<dbReference type="OrthoDB" id="3695235at2"/>
<dbReference type="EMBL" id="PYAX01000003">
    <property type="protein sequence ID" value="PSL56823.1"/>
    <property type="molecule type" value="Genomic_DNA"/>
</dbReference>
<dbReference type="RefSeq" id="WP_106615209.1">
    <property type="nucleotide sequence ID" value="NZ_PYAX01000003.1"/>
</dbReference>
<keyword evidence="2" id="KW-1185">Reference proteome</keyword>
<organism evidence="1 2">
    <name type="scientific">Saccharothrix carnea</name>
    <dbReference type="NCBI Taxonomy" id="1280637"/>
    <lineage>
        <taxon>Bacteria</taxon>
        <taxon>Bacillati</taxon>
        <taxon>Actinomycetota</taxon>
        <taxon>Actinomycetes</taxon>
        <taxon>Pseudonocardiales</taxon>
        <taxon>Pseudonocardiaceae</taxon>
        <taxon>Saccharothrix</taxon>
    </lineage>
</organism>
<evidence type="ECO:0000313" key="2">
    <source>
        <dbReference type="Proteomes" id="UP000241118"/>
    </source>
</evidence>
<evidence type="ECO:0000313" key="1">
    <source>
        <dbReference type="EMBL" id="PSL56823.1"/>
    </source>
</evidence>
<accession>A0A2P8IED9</accession>
<proteinExistence type="predicted"/>